<gene>
    <name evidence="1" type="ORF">HDE69_000372</name>
</gene>
<comment type="caution">
    <text evidence="1">The sequence shown here is derived from an EMBL/GenBank/DDBJ whole genome shotgun (WGS) entry which is preliminary data.</text>
</comment>
<protein>
    <submittedName>
        <fullName evidence="1">Uncharacterized protein</fullName>
    </submittedName>
</protein>
<sequence>MTFFGFVVLLFFACKKETVIKDEDNFVEQTEQLSELKAEVSSAGYQFVEV</sequence>
<evidence type="ECO:0000313" key="2">
    <source>
        <dbReference type="Proteomes" id="UP000537718"/>
    </source>
</evidence>
<evidence type="ECO:0000313" key="1">
    <source>
        <dbReference type="EMBL" id="MBB5619336.1"/>
    </source>
</evidence>
<dbReference type="RefSeq" id="WP_183865490.1">
    <property type="nucleotide sequence ID" value="NZ_JACHCF010000001.1"/>
</dbReference>
<name>A0A7W8YPE5_9SPHI</name>
<accession>A0A7W8YPE5</accession>
<dbReference type="AlphaFoldDB" id="A0A7W8YPE5"/>
<proteinExistence type="predicted"/>
<dbReference type="Proteomes" id="UP000537718">
    <property type="component" value="Unassembled WGS sequence"/>
</dbReference>
<organism evidence="1 2">
    <name type="scientific">Pedobacter cryoconitis</name>
    <dbReference type="NCBI Taxonomy" id="188932"/>
    <lineage>
        <taxon>Bacteria</taxon>
        <taxon>Pseudomonadati</taxon>
        <taxon>Bacteroidota</taxon>
        <taxon>Sphingobacteriia</taxon>
        <taxon>Sphingobacteriales</taxon>
        <taxon>Sphingobacteriaceae</taxon>
        <taxon>Pedobacter</taxon>
    </lineage>
</organism>
<dbReference type="EMBL" id="JACHCF010000001">
    <property type="protein sequence ID" value="MBB5619336.1"/>
    <property type="molecule type" value="Genomic_DNA"/>
</dbReference>
<reference evidence="1 2" key="1">
    <citation type="submission" date="2020-08" db="EMBL/GenBank/DDBJ databases">
        <title>Genomic Encyclopedia of Type Strains, Phase IV (KMG-V): Genome sequencing to study the core and pangenomes of soil and plant-associated prokaryotes.</title>
        <authorList>
            <person name="Whitman W."/>
        </authorList>
    </citation>
    <scope>NUCLEOTIDE SEQUENCE [LARGE SCALE GENOMIC DNA]</scope>
    <source>
        <strain evidence="1 2">MP7CTX6</strain>
    </source>
</reference>